<gene>
    <name evidence="10" type="ORF">Q8A67_007189</name>
</gene>
<evidence type="ECO:0000256" key="3">
    <source>
        <dbReference type="ARBA" id="ARBA00022473"/>
    </source>
</evidence>
<dbReference type="GO" id="GO:0003677">
    <property type="term" value="F:DNA binding"/>
    <property type="evidence" value="ECO:0007669"/>
    <property type="project" value="UniProtKB-UniRule"/>
</dbReference>
<dbReference type="Pfam" id="PF00046">
    <property type="entry name" value="Homeodomain"/>
    <property type="match status" value="1"/>
</dbReference>
<dbReference type="InterPro" id="IPR051003">
    <property type="entry name" value="AP_axis_regulatory_Homeobox"/>
</dbReference>
<keyword evidence="6 7" id="KW-0371">Homeobox</keyword>
<protein>
    <recommendedName>
        <fullName evidence="9">Homeobox domain-containing protein</fullName>
    </recommendedName>
</protein>
<keyword evidence="6 7" id="KW-0238">DNA-binding</keyword>
<evidence type="ECO:0000256" key="7">
    <source>
        <dbReference type="RuleBase" id="RU000682"/>
    </source>
</evidence>
<evidence type="ECO:0000256" key="4">
    <source>
        <dbReference type="ARBA" id="ARBA00023015"/>
    </source>
</evidence>
<dbReference type="InterPro" id="IPR001356">
    <property type="entry name" value="HD"/>
</dbReference>
<proteinExistence type="inferred from homology"/>
<evidence type="ECO:0000256" key="8">
    <source>
        <dbReference type="SAM" id="MobiDB-lite"/>
    </source>
</evidence>
<dbReference type="AlphaFoldDB" id="A0AA88Q5N8"/>
<dbReference type="CDD" id="cd00086">
    <property type="entry name" value="homeodomain"/>
    <property type="match status" value="1"/>
</dbReference>
<dbReference type="InterPro" id="IPR009057">
    <property type="entry name" value="Homeodomain-like_sf"/>
</dbReference>
<feature type="domain" description="Homeobox" evidence="9">
    <location>
        <begin position="190"/>
        <end position="236"/>
    </location>
</feature>
<dbReference type="Proteomes" id="UP001187343">
    <property type="component" value="Unassembled WGS sequence"/>
</dbReference>
<dbReference type="SUPFAM" id="SSF46689">
    <property type="entry name" value="Homeodomain-like"/>
    <property type="match status" value="1"/>
</dbReference>
<evidence type="ECO:0000313" key="11">
    <source>
        <dbReference type="Proteomes" id="UP001187343"/>
    </source>
</evidence>
<feature type="region of interest" description="Disordered" evidence="8">
    <location>
        <begin position="351"/>
        <end position="376"/>
    </location>
</feature>
<dbReference type="Pfam" id="PF12284">
    <property type="entry name" value="HoxA13_N"/>
    <property type="match status" value="1"/>
</dbReference>
<feature type="DNA-binding region" description="Homeobox" evidence="6">
    <location>
        <begin position="192"/>
        <end position="237"/>
    </location>
</feature>
<dbReference type="EMBL" id="JAUYZG010000006">
    <property type="protein sequence ID" value="KAK2905390.1"/>
    <property type="molecule type" value="Genomic_DNA"/>
</dbReference>
<comment type="subcellular location">
    <subcellularLocation>
        <location evidence="1 6 7">Nucleus</location>
    </subcellularLocation>
</comment>
<keyword evidence="6 7" id="KW-0539">Nucleus</keyword>
<evidence type="ECO:0000256" key="1">
    <source>
        <dbReference type="ARBA" id="ARBA00004123"/>
    </source>
</evidence>
<sequence>MGLDEEFRNVYPAAFGAHSSRSASETPMFSAAERPTSISSETLTSCVSFPTNIGTSSLVTFGCRFGNGCYGCKVPQIAVFPSSVVKQNANGQSTSKPVDYSDAWLKEFAFYQSYTGSYPRIPPAYIDLPVDHRAMTGDSRHETCLAVEGHQPWNWSNNCSGQLYCFKDQTQSPHIWKPSLTVGTAVSFCQRGRKKRVPYTKLQLKELEREYTNTKFITKEKRRRIAFSTKLSERQMSYSRREVCSLPWTSPNSCTAPAQGRAYSGYSQPFFSNSAAVSASLNTHKKGSLEESGRYYFQDVSHKSEEPGRPNAAYASEQRITGSASNEVSNLERRQQNRVAENELNFIVQPVTDDSKQSVSSNAPFQPPLNTQTIRSAFSDGTQFLTLSS</sequence>
<evidence type="ECO:0000259" key="9">
    <source>
        <dbReference type="PROSITE" id="PS50071"/>
    </source>
</evidence>
<comment type="caution">
    <text evidence="10">The sequence shown here is derived from an EMBL/GenBank/DDBJ whole genome shotgun (WGS) entry which is preliminary data.</text>
</comment>
<dbReference type="PROSITE" id="PS50071">
    <property type="entry name" value="HOMEOBOX_2"/>
    <property type="match status" value="1"/>
</dbReference>
<dbReference type="InterPro" id="IPR022067">
    <property type="entry name" value="HoxA13_N"/>
</dbReference>
<dbReference type="PANTHER" id="PTHR45804:SF3">
    <property type="entry name" value="HOMEOBOX PROTEIN HOX-A13"/>
    <property type="match status" value="1"/>
</dbReference>
<feature type="compositionally biased region" description="Polar residues" evidence="8">
    <location>
        <begin position="357"/>
        <end position="376"/>
    </location>
</feature>
<keyword evidence="3" id="KW-0217">Developmental protein</keyword>
<reference evidence="10" key="1">
    <citation type="submission" date="2023-08" db="EMBL/GenBank/DDBJ databases">
        <title>Chromosome-level Genome Assembly of mud carp (Cirrhinus molitorella).</title>
        <authorList>
            <person name="Liu H."/>
        </authorList>
    </citation>
    <scope>NUCLEOTIDE SEQUENCE</scope>
    <source>
        <strain evidence="10">Prfri</strain>
        <tissue evidence="10">Muscle</tissue>
    </source>
</reference>
<keyword evidence="5" id="KW-0804">Transcription</keyword>
<dbReference type="GO" id="GO:0005634">
    <property type="term" value="C:nucleus"/>
    <property type="evidence" value="ECO:0007669"/>
    <property type="project" value="UniProtKB-SubCell"/>
</dbReference>
<dbReference type="Gene3D" id="1.10.10.60">
    <property type="entry name" value="Homeodomain-like"/>
    <property type="match status" value="1"/>
</dbReference>
<dbReference type="PANTHER" id="PTHR45804">
    <property type="entry name" value="SEGMENTATION PROTEIN FUSHI TARAZU-LIKE PROTEIN"/>
    <property type="match status" value="1"/>
</dbReference>
<organism evidence="10 11">
    <name type="scientific">Cirrhinus molitorella</name>
    <name type="common">mud carp</name>
    <dbReference type="NCBI Taxonomy" id="172907"/>
    <lineage>
        <taxon>Eukaryota</taxon>
        <taxon>Metazoa</taxon>
        <taxon>Chordata</taxon>
        <taxon>Craniata</taxon>
        <taxon>Vertebrata</taxon>
        <taxon>Euteleostomi</taxon>
        <taxon>Actinopterygii</taxon>
        <taxon>Neopterygii</taxon>
        <taxon>Teleostei</taxon>
        <taxon>Ostariophysi</taxon>
        <taxon>Cypriniformes</taxon>
        <taxon>Cyprinidae</taxon>
        <taxon>Labeoninae</taxon>
        <taxon>Labeonini</taxon>
        <taxon>Cirrhinus</taxon>
    </lineage>
</organism>
<keyword evidence="4" id="KW-0805">Transcription regulation</keyword>
<evidence type="ECO:0000313" key="10">
    <source>
        <dbReference type="EMBL" id="KAK2905390.1"/>
    </source>
</evidence>
<dbReference type="SMART" id="SM00389">
    <property type="entry name" value="HOX"/>
    <property type="match status" value="1"/>
</dbReference>
<accession>A0AA88Q5N8</accession>
<evidence type="ECO:0000256" key="6">
    <source>
        <dbReference type="PROSITE-ProRule" id="PRU00108"/>
    </source>
</evidence>
<keyword evidence="11" id="KW-1185">Reference proteome</keyword>
<evidence type="ECO:0000256" key="2">
    <source>
        <dbReference type="ARBA" id="ARBA00006317"/>
    </source>
</evidence>
<name>A0AA88Q5N8_9TELE</name>
<comment type="similarity">
    <text evidence="2">Belongs to the Abd-B homeobox family.</text>
</comment>
<evidence type="ECO:0000256" key="5">
    <source>
        <dbReference type="ARBA" id="ARBA00023163"/>
    </source>
</evidence>